<keyword evidence="1" id="KW-0812">Transmembrane</keyword>
<dbReference type="RefSeq" id="WP_241810422.1">
    <property type="nucleotide sequence ID" value="NZ_AJYF02000317.1"/>
</dbReference>
<keyword evidence="3" id="KW-1185">Reference proteome</keyword>
<organism evidence="2 3">
    <name type="scientific">Enterovibrio norvegicus</name>
    <dbReference type="NCBI Taxonomy" id="188144"/>
    <lineage>
        <taxon>Bacteria</taxon>
        <taxon>Pseudomonadati</taxon>
        <taxon>Pseudomonadota</taxon>
        <taxon>Gammaproteobacteria</taxon>
        <taxon>Vibrionales</taxon>
        <taxon>Vibrionaceae</taxon>
        <taxon>Enterovibrio</taxon>
    </lineage>
</organism>
<dbReference type="EMBL" id="JBGONM010000028">
    <property type="protein sequence ID" value="MEZ8082059.1"/>
    <property type="molecule type" value="Genomic_DNA"/>
</dbReference>
<evidence type="ECO:0000313" key="3">
    <source>
        <dbReference type="Proteomes" id="UP001569154"/>
    </source>
</evidence>
<comment type="caution">
    <text evidence="2">The sequence shown here is derived from an EMBL/GenBank/DDBJ whole genome shotgun (WGS) entry which is preliminary data.</text>
</comment>
<evidence type="ECO:0000313" key="2">
    <source>
        <dbReference type="EMBL" id="MEZ8082059.1"/>
    </source>
</evidence>
<reference evidence="2 3" key="1">
    <citation type="submission" date="2024-06" db="EMBL/GenBank/DDBJ databases">
        <authorList>
            <person name="Steensen K."/>
            <person name="Seneca J."/>
            <person name="Bartlau N."/>
            <person name="Yu A.X."/>
            <person name="Polz M.F."/>
        </authorList>
    </citation>
    <scope>NUCLEOTIDE SEQUENCE [LARGE SCALE GENOMIC DNA]</scope>
    <source>
        <strain evidence="2 3">1F260</strain>
    </source>
</reference>
<gene>
    <name evidence="2" type="primary">tadF</name>
    <name evidence="2" type="ORF">ACED35_13095</name>
</gene>
<sequence length="204" mass="23052">MSVINSANNFSRERKKIRKSTVGSTGNQKGVFFIELCFVLTMLSVIIFLTIDIVVKQSVKGKLDRLSYSLVSVLRERSQLFDGDETMTYDEATKSLALIQNSLRSTLATYEDSRLGLLIEQQRFDANKNEISQNINEHIFAMGSYPCNNTTPLSELIDLSPVTQFDNKLTLYQVTLCYETENLFGRLFGGELVFVRSTALSFGR</sequence>
<evidence type="ECO:0000256" key="1">
    <source>
        <dbReference type="SAM" id="Phobius"/>
    </source>
</evidence>
<keyword evidence="1" id="KW-1133">Transmembrane helix</keyword>
<feature type="transmembrane region" description="Helical" evidence="1">
    <location>
        <begin position="31"/>
        <end position="55"/>
    </location>
</feature>
<accession>A0ABV4L5I0</accession>
<keyword evidence="1" id="KW-0472">Membrane</keyword>
<dbReference type="Pfam" id="PF16964">
    <property type="entry name" value="TadF"/>
    <property type="match status" value="1"/>
</dbReference>
<proteinExistence type="predicted"/>
<name>A0ABV4L5I0_9GAMM</name>
<dbReference type="Proteomes" id="UP001569154">
    <property type="component" value="Unassembled WGS sequence"/>
</dbReference>
<dbReference type="InterPro" id="IPR031582">
    <property type="entry name" value="TadF"/>
</dbReference>
<protein>
    <submittedName>
        <fullName evidence="2">Tight adherence pilus pseudopilin TadF</fullName>
    </submittedName>
</protein>